<dbReference type="AlphaFoldDB" id="A0A1A8T352"/>
<sequence>MSETTPITVVMPVKNIVCFVSESIESILAQTFTDFRFIIVDDASTDGTFEVVQEYAKKDSRIDLFRSPEPGIVNCLNYGVALNESPFIARMDGDDIADPTRFQKQYDFMCEHPDVHVCGSWIRLFGDKEEVWHYREWDEHIKNLMVFKRSGFGHNAVMFRKEIFDDYRYEREFEFVEDYRLWSKLAADGRYGFHNLREVLVDYRIHATQVISTKQDIQNVLRRIILKDFWQDLGIMLTDEEFELLWRIREFDISSEELPVAIHFLNKLKAQTSLHFEDKFGVYDEYMDKLRSSVVSHAS</sequence>
<evidence type="ECO:0000256" key="1">
    <source>
        <dbReference type="ARBA" id="ARBA00006739"/>
    </source>
</evidence>
<dbReference type="GO" id="GO:0016757">
    <property type="term" value="F:glycosyltransferase activity"/>
    <property type="evidence" value="ECO:0007669"/>
    <property type="project" value="UniProtKB-KW"/>
</dbReference>
<evidence type="ECO:0000313" key="6">
    <source>
        <dbReference type="Proteomes" id="UP000092627"/>
    </source>
</evidence>
<evidence type="ECO:0000256" key="2">
    <source>
        <dbReference type="ARBA" id="ARBA00022676"/>
    </source>
</evidence>
<organism evidence="5 6">
    <name type="scientific">Marinomonas aquimarina</name>
    <dbReference type="NCBI Taxonomy" id="295068"/>
    <lineage>
        <taxon>Bacteria</taxon>
        <taxon>Pseudomonadati</taxon>
        <taxon>Pseudomonadota</taxon>
        <taxon>Gammaproteobacteria</taxon>
        <taxon>Oceanospirillales</taxon>
        <taxon>Oceanospirillaceae</taxon>
        <taxon>Marinomonas</taxon>
    </lineage>
</organism>
<dbReference type="STRING" id="295068.MAQ5080_00268"/>
<reference evidence="5 6" key="1">
    <citation type="submission" date="2016-06" db="EMBL/GenBank/DDBJ databases">
        <authorList>
            <person name="Kjaerup R.B."/>
            <person name="Dalgaard T.S."/>
            <person name="Juul-Madsen H.R."/>
        </authorList>
    </citation>
    <scope>NUCLEOTIDE SEQUENCE [LARGE SCALE GENOMIC DNA]</scope>
    <source>
        <strain evidence="5 6">CECT 5080</strain>
    </source>
</reference>
<accession>A0A1A8T352</accession>
<dbReference type="InterPro" id="IPR050834">
    <property type="entry name" value="Glycosyltransf_2"/>
</dbReference>
<name>A0A1A8T352_9GAMM</name>
<dbReference type="Proteomes" id="UP000092627">
    <property type="component" value="Unassembled WGS sequence"/>
</dbReference>
<gene>
    <name evidence="5" type="primary">epsE_1</name>
    <name evidence="5" type="ORF">MAQ5080_00268</name>
</gene>
<keyword evidence="3 5" id="KW-0808">Transferase</keyword>
<dbReference type="SUPFAM" id="SSF53448">
    <property type="entry name" value="Nucleotide-diphospho-sugar transferases"/>
    <property type="match status" value="1"/>
</dbReference>
<dbReference type="EMBL" id="FLOC01000001">
    <property type="protein sequence ID" value="SBS25457.1"/>
    <property type="molecule type" value="Genomic_DNA"/>
</dbReference>
<feature type="domain" description="Glycosyltransferase 2-like" evidence="4">
    <location>
        <begin position="8"/>
        <end position="167"/>
    </location>
</feature>
<dbReference type="PANTHER" id="PTHR43685">
    <property type="entry name" value="GLYCOSYLTRANSFERASE"/>
    <property type="match status" value="1"/>
</dbReference>
<keyword evidence="6" id="KW-1185">Reference proteome</keyword>
<proteinExistence type="inferred from homology"/>
<evidence type="ECO:0000256" key="3">
    <source>
        <dbReference type="ARBA" id="ARBA00022679"/>
    </source>
</evidence>
<dbReference type="Pfam" id="PF00535">
    <property type="entry name" value="Glycos_transf_2"/>
    <property type="match status" value="1"/>
</dbReference>
<dbReference type="EC" id="2.4.-.-" evidence="5"/>
<dbReference type="CDD" id="cd00761">
    <property type="entry name" value="Glyco_tranf_GTA_type"/>
    <property type="match status" value="1"/>
</dbReference>
<evidence type="ECO:0000313" key="5">
    <source>
        <dbReference type="EMBL" id="SBS25457.1"/>
    </source>
</evidence>
<evidence type="ECO:0000259" key="4">
    <source>
        <dbReference type="Pfam" id="PF00535"/>
    </source>
</evidence>
<dbReference type="Gene3D" id="3.90.550.10">
    <property type="entry name" value="Spore Coat Polysaccharide Biosynthesis Protein SpsA, Chain A"/>
    <property type="match status" value="1"/>
</dbReference>
<dbReference type="InterPro" id="IPR029044">
    <property type="entry name" value="Nucleotide-diphossugar_trans"/>
</dbReference>
<comment type="similarity">
    <text evidence="1">Belongs to the glycosyltransferase 2 family.</text>
</comment>
<dbReference type="InterPro" id="IPR001173">
    <property type="entry name" value="Glyco_trans_2-like"/>
</dbReference>
<dbReference type="RefSeq" id="WP_197464537.1">
    <property type="nucleotide sequence ID" value="NZ_FLOC01000001.1"/>
</dbReference>
<keyword evidence="2 5" id="KW-0328">Glycosyltransferase</keyword>
<dbReference type="PANTHER" id="PTHR43685:SF5">
    <property type="entry name" value="GLYCOSYLTRANSFERASE EPSE-RELATED"/>
    <property type="match status" value="1"/>
</dbReference>
<protein>
    <submittedName>
        <fullName evidence="5">Putative glycosyltransferase EpsE</fullName>
        <ecNumber evidence="5">2.4.-.-</ecNumber>
    </submittedName>
</protein>